<evidence type="ECO:0000259" key="11">
    <source>
        <dbReference type="Pfam" id="PF01432"/>
    </source>
</evidence>
<comment type="cofactor">
    <cofactor evidence="10">
        <name>Zn(2+)</name>
        <dbReference type="ChEBI" id="CHEBI:29105"/>
    </cofactor>
    <text evidence="10">Binds 1 zinc ion.</text>
</comment>
<dbReference type="InterPro" id="IPR024077">
    <property type="entry name" value="Neurolysin/TOP_dom2"/>
</dbReference>
<dbReference type="GO" id="GO:0046872">
    <property type="term" value="F:metal ion binding"/>
    <property type="evidence" value="ECO:0007669"/>
    <property type="project" value="UniProtKB-UniRule"/>
</dbReference>
<evidence type="ECO:0000313" key="14">
    <source>
        <dbReference type="Proteomes" id="UP001383192"/>
    </source>
</evidence>
<name>A0AAW0CY43_9AGAR</name>
<evidence type="ECO:0000256" key="6">
    <source>
        <dbReference type="ARBA" id="ARBA00022801"/>
    </source>
</evidence>
<evidence type="ECO:0000259" key="12">
    <source>
        <dbReference type="Pfam" id="PF19310"/>
    </source>
</evidence>
<evidence type="ECO:0000313" key="13">
    <source>
        <dbReference type="EMBL" id="KAK7044234.1"/>
    </source>
</evidence>
<dbReference type="GO" id="GO:0004222">
    <property type="term" value="F:metalloendopeptidase activity"/>
    <property type="evidence" value="ECO:0007669"/>
    <property type="project" value="UniProtKB-EC"/>
</dbReference>
<feature type="domain" description="Oligopeptidase A N-terminal" evidence="12">
    <location>
        <begin position="47"/>
        <end position="151"/>
    </location>
</feature>
<dbReference type="PANTHER" id="PTHR11804:SF84">
    <property type="entry name" value="SACCHAROLYSIN"/>
    <property type="match status" value="1"/>
</dbReference>
<dbReference type="InterPro" id="IPR001567">
    <property type="entry name" value="Pept_M3A_M3B_dom"/>
</dbReference>
<comment type="similarity">
    <text evidence="2 10">Belongs to the peptidase M3 family.</text>
</comment>
<dbReference type="GO" id="GO:0006518">
    <property type="term" value="P:peptide metabolic process"/>
    <property type="evidence" value="ECO:0007669"/>
    <property type="project" value="TreeGrafter"/>
</dbReference>
<keyword evidence="5 10" id="KW-0479">Metal-binding</keyword>
<protein>
    <submittedName>
        <fullName evidence="13">Metalloendopeptidase</fullName>
        <ecNumber evidence="13">3.4.24.37</ecNumber>
    </submittedName>
</protein>
<comment type="subcellular location">
    <subcellularLocation>
        <location evidence="1">Cytoplasm</location>
    </subcellularLocation>
</comment>
<evidence type="ECO:0000256" key="5">
    <source>
        <dbReference type="ARBA" id="ARBA00022723"/>
    </source>
</evidence>
<dbReference type="PANTHER" id="PTHR11804">
    <property type="entry name" value="PROTEASE M3 THIMET OLIGOPEPTIDASE-RELATED"/>
    <property type="match status" value="1"/>
</dbReference>
<evidence type="ECO:0000256" key="7">
    <source>
        <dbReference type="ARBA" id="ARBA00022833"/>
    </source>
</evidence>
<dbReference type="EC" id="3.4.24.37" evidence="13"/>
<proteinExistence type="inferred from homology"/>
<dbReference type="GO" id="GO:0006508">
    <property type="term" value="P:proteolysis"/>
    <property type="evidence" value="ECO:0007669"/>
    <property type="project" value="UniProtKB-KW"/>
</dbReference>
<keyword evidence="7 10" id="KW-0862">Zinc</keyword>
<comment type="function">
    <text evidence="9">Cleaves proteins, imported into the mitochondrion, to their mature size. While most mitochondrial precursor proteins are processed to the mature form in one step by mitochondrial processing peptidase (MPP), the sequential cleavage by MIP of an octapeptide after initial processing by MPP is a required step for a subgroup of nuclear-encoded precursor proteins destined for the matrix or the inner membrane.</text>
</comment>
<dbReference type="Gene3D" id="1.10.1370.10">
    <property type="entry name" value="Neurolysin, domain 3"/>
    <property type="match status" value="1"/>
</dbReference>
<dbReference type="Proteomes" id="UP001383192">
    <property type="component" value="Unassembled WGS sequence"/>
</dbReference>
<feature type="domain" description="Peptidase M3A/M3B catalytic" evidence="11">
    <location>
        <begin position="222"/>
        <end position="678"/>
    </location>
</feature>
<dbReference type="AlphaFoldDB" id="A0AAW0CY43"/>
<evidence type="ECO:0000256" key="8">
    <source>
        <dbReference type="ARBA" id="ARBA00023049"/>
    </source>
</evidence>
<organism evidence="13 14">
    <name type="scientific">Paramarasmius palmivorus</name>
    <dbReference type="NCBI Taxonomy" id="297713"/>
    <lineage>
        <taxon>Eukaryota</taxon>
        <taxon>Fungi</taxon>
        <taxon>Dikarya</taxon>
        <taxon>Basidiomycota</taxon>
        <taxon>Agaricomycotina</taxon>
        <taxon>Agaricomycetes</taxon>
        <taxon>Agaricomycetidae</taxon>
        <taxon>Agaricales</taxon>
        <taxon>Marasmiineae</taxon>
        <taxon>Marasmiaceae</taxon>
        <taxon>Paramarasmius</taxon>
    </lineage>
</organism>
<dbReference type="GO" id="GO:0005758">
    <property type="term" value="C:mitochondrial intermembrane space"/>
    <property type="evidence" value="ECO:0007669"/>
    <property type="project" value="TreeGrafter"/>
</dbReference>
<keyword evidence="6 10" id="KW-0378">Hydrolase</keyword>
<dbReference type="SUPFAM" id="SSF55486">
    <property type="entry name" value="Metalloproteases ('zincins'), catalytic domain"/>
    <property type="match status" value="1"/>
</dbReference>
<dbReference type="CDD" id="cd06455">
    <property type="entry name" value="M3A_TOP"/>
    <property type="match status" value="1"/>
</dbReference>
<keyword evidence="4 10" id="KW-0645">Protease</keyword>
<dbReference type="InterPro" id="IPR045666">
    <property type="entry name" value="OpdA_N"/>
</dbReference>
<dbReference type="EMBL" id="JAYKXP010000026">
    <property type="protein sequence ID" value="KAK7044234.1"/>
    <property type="molecule type" value="Genomic_DNA"/>
</dbReference>
<keyword evidence="3" id="KW-0963">Cytoplasm</keyword>
<dbReference type="InterPro" id="IPR024080">
    <property type="entry name" value="Neurolysin/TOP_N"/>
</dbReference>
<evidence type="ECO:0000256" key="1">
    <source>
        <dbReference type="ARBA" id="ARBA00004496"/>
    </source>
</evidence>
<dbReference type="FunFam" id="3.40.390.10:FF:000006">
    <property type="entry name" value="Thimet oligopeptidase 1"/>
    <property type="match status" value="1"/>
</dbReference>
<keyword evidence="14" id="KW-1185">Reference proteome</keyword>
<evidence type="ECO:0000256" key="2">
    <source>
        <dbReference type="ARBA" id="ARBA00006040"/>
    </source>
</evidence>
<dbReference type="FunFam" id="1.20.1050.40:FF:000001">
    <property type="entry name" value="Thimet oligopeptidase 1"/>
    <property type="match status" value="1"/>
</dbReference>
<dbReference type="Gene3D" id="3.40.390.10">
    <property type="entry name" value="Collagenase (Catalytic Domain)"/>
    <property type="match status" value="1"/>
</dbReference>
<evidence type="ECO:0000256" key="4">
    <source>
        <dbReference type="ARBA" id="ARBA00022670"/>
    </source>
</evidence>
<dbReference type="InterPro" id="IPR024079">
    <property type="entry name" value="MetalloPept_cat_dom_sf"/>
</dbReference>
<keyword evidence="8 10" id="KW-0482">Metalloprotease</keyword>
<dbReference type="InterPro" id="IPR045090">
    <property type="entry name" value="Pept_M3A_M3B"/>
</dbReference>
<comment type="caution">
    <text evidence="13">The sequence shown here is derived from an EMBL/GenBank/DDBJ whole genome shotgun (WGS) entry which is preliminary data.</text>
</comment>
<dbReference type="Pfam" id="PF19310">
    <property type="entry name" value="TOP_N"/>
    <property type="match status" value="1"/>
</dbReference>
<gene>
    <name evidence="13" type="primary">PRD1</name>
    <name evidence="13" type="ORF">VNI00_007956</name>
</gene>
<accession>A0AAW0CY43</accession>
<dbReference type="Gene3D" id="1.20.1050.40">
    <property type="entry name" value="Endopeptidase. Chain P, domain 1"/>
    <property type="match status" value="1"/>
</dbReference>
<evidence type="ECO:0000256" key="3">
    <source>
        <dbReference type="ARBA" id="ARBA00022490"/>
    </source>
</evidence>
<sequence>MSVKPPQPPPSWDHTPEQIAKLTEKLIEENRAVQDKIGALPEKECNFESVFLALQEADTHFESISEPLSFYQNVSPSKELRDASNEAESKVRDFGVESSMRLDVFQAKVAAEKNLKDSGKWEKLSPEEQRLVEKMILDGTRAGLALPEKEREELTKLKKELSQVCLEFMKNFNEENANISFTAKELEGVPQDVISGYTKRTEGDTEVYDVTYKTPDIFPVFKFAKNPETRRRAFEGHESRLEVNVPLLDKALALRRRIAGLLGYKTWHVYLLKVSMADYITEVKMIKNAAAVESFLDNLESKLRPVGVKDREILLALKKKEHEELGLPFDNEFYIWDYRYYDRKFIETSLDLDDMVVKEYFPVLQVVPTILEIYQHLLGVRFEEIKNGSTWHPDVQQFAVWEKDAKDESGFVGYCYLDLYPRASKYSHAAVWPLLAGYEKKDGKRSYPIAAMVANLAKPTPDKPALMRHDDVVTFFHEMGHVFHGLLSRTKFSRFHGTSVARDFVEAPSQMLENWCWEPKVLEKMSSHYETKKPLSSELIDKLVKSRYVNIGLFYLRQIFFAKFDIKVHTDQDSTDYTNLWSSMRETISLVKSGKPCPGQGTFGHITGGYDAGYYGYTYSLVFAADMYATVFKADPLDPARGQRYREKILRPGGSREELDSLKDFLGREPDSDAFIKEIFGGKVPSAKI</sequence>
<reference evidence="13 14" key="1">
    <citation type="submission" date="2024-01" db="EMBL/GenBank/DDBJ databases">
        <title>A draft genome for a cacao thread blight-causing isolate of Paramarasmius palmivorus.</title>
        <authorList>
            <person name="Baruah I.K."/>
            <person name="Bukari Y."/>
            <person name="Amoako-Attah I."/>
            <person name="Meinhardt L.W."/>
            <person name="Bailey B.A."/>
            <person name="Cohen S.P."/>
        </authorList>
    </citation>
    <scope>NUCLEOTIDE SEQUENCE [LARGE SCALE GENOMIC DNA]</scope>
    <source>
        <strain evidence="13 14">GH-12</strain>
    </source>
</reference>
<evidence type="ECO:0000256" key="9">
    <source>
        <dbReference type="ARBA" id="ARBA00025208"/>
    </source>
</evidence>
<evidence type="ECO:0000256" key="10">
    <source>
        <dbReference type="RuleBase" id="RU003435"/>
    </source>
</evidence>
<dbReference type="Pfam" id="PF01432">
    <property type="entry name" value="Peptidase_M3"/>
    <property type="match status" value="1"/>
</dbReference>